<reference evidence="18" key="1">
    <citation type="submission" date="2021-01" db="EMBL/GenBank/DDBJ databases">
        <authorList>
            <person name="Corre E."/>
            <person name="Pelletier E."/>
            <person name="Niang G."/>
            <person name="Scheremetjew M."/>
            <person name="Finn R."/>
            <person name="Kale V."/>
            <person name="Holt S."/>
            <person name="Cochrane G."/>
            <person name="Meng A."/>
            <person name="Brown T."/>
            <person name="Cohen L."/>
        </authorList>
    </citation>
    <scope>NUCLEOTIDE SEQUENCE</scope>
    <source>
        <strain evidence="18">CCMP 2712</strain>
    </source>
</reference>
<feature type="transmembrane region" description="Helical" evidence="16">
    <location>
        <begin position="368"/>
        <end position="390"/>
    </location>
</feature>
<feature type="transmembrane region" description="Helical" evidence="16">
    <location>
        <begin position="502"/>
        <end position="520"/>
    </location>
</feature>
<feature type="compositionally biased region" description="Basic and acidic residues" evidence="15">
    <location>
        <begin position="1"/>
        <end position="17"/>
    </location>
</feature>
<evidence type="ECO:0000256" key="11">
    <source>
        <dbReference type="ARBA" id="ARBA00023157"/>
    </source>
</evidence>
<proteinExistence type="inferred from homology"/>
<feature type="transmembrane region" description="Helical" evidence="16">
    <location>
        <begin position="562"/>
        <end position="580"/>
    </location>
</feature>
<accession>A0A7S4UV63</accession>
<keyword evidence="12" id="KW-0325">Glycoprotein</keyword>
<keyword evidence="9" id="KW-0915">Sodium</keyword>
<evidence type="ECO:0000256" key="10">
    <source>
        <dbReference type="ARBA" id="ARBA00023136"/>
    </source>
</evidence>
<evidence type="ECO:0000256" key="3">
    <source>
        <dbReference type="ARBA" id="ARBA00022448"/>
    </source>
</evidence>
<evidence type="ECO:0000256" key="9">
    <source>
        <dbReference type="ARBA" id="ARBA00023053"/>
    </source>
</evidence>
<feature type="transmembrane region" description="Helical" evidence="16">
    <location>
        <begin position="148"/>
        <end position="169"/>
    </location>
</feature>
<dbReference type="InterPro" id="IPR013057">
    <property type="entry name" value="AA_transpt_TM"/>
</dbReference>
<dbReference type="GO" id="GO:0005765">
    <property type="term" value="C:lysosomal membrane"/>
    <property type="evidence" value="ECO:0007669"/>
    <property type="project" value="UniProtKB-SubCell"/>
</dbReference>
<dbReference type="GO" id="GO:0046872">
    <property type="term" value="F:metal ion binding"/>
    <property type="evidence" value="ECO:0007669"/>
    <property type="project" value="UniProtKB-KW"/>
</dbReference>
<feature type="transmembrane region" description="Helical" evidence="16">
    <location>
        <begin position="190"/>
        <end position="212"/>
    </location>
</feature>
<comment type="similarity">
    <text evidence="14">Belongs to the amino acid/polyamine transporter 2 family. SLC38A9 subfamily.</text>
</comment>
<dbReference type="Pfam" id="PF01490">
    <property type="entry name" value="Aa_trans"/>
    <property type="match status" value="1"/>
</dbReference>
<dbReference type="GO" id="GO:0031902">
    <property type="term" value="C:late endosome membrane"/>
    <property type="evidence" value="ECO:0007669"/>
    <property type="project" value="UniProtKB-SubCell"/>
</dbReference>
<evidence type="ECO:0000256" key="4">
    <source>
        <dbReference type="ARBA" id="ARBA00022692"/>
    </source>
</evidence>
<protein>
    <recommendedName>
        <fullName evidence="17">Amino acid transporter transmembrane domain-containing protein</fullName>
    </recommendedName>
</protein>
<dbReference type="PANTHER" id="PTHR22950">
    <property type="entry name" value="AMINO ACID TRANSPORTER"/>
    <property type="match status" value="1"/>
</dbReference>
<dbReference type="EMBL" id="HBKN01052606">
    <property type="protein sequence ID" value="CAE2343458.1"/>
    <property type="molecule type" value="Transcribed_RNA"/>
</dbReference>
<evidence type="ECO:0000256" key="8">
    <source>
        <dbReference type="ARBA" id="ARBA00022989"/>
    </source>
</evidence>
<keyword evidence="6" id="KW-0967">Endosome</keyword>
<evidence type="ECO:0000259" key="17">
    <source>
        <dbReference type="Pfam" id="PF01490"/>
    </source>
</evidence>
<evidence type="ECO:0000256" key="12">
    <source>
        <dbReference type="ARBA" id="ARBA00023180"/>
    </source>
</evidence>
<feature type="transmembrane region" description="Helical" evidence="16">
    <location>
        <begin position="467"/>
        <end position="490"/>
    </location>
</feature>
<evidence type="ECO:0000313" key="18">
    <source>
        <dbReference type="EMBL" id="CAE2343458.1"/>
    </source>
</evidence>
<evidence type="ECO:0000256" key="7">
    <source>
        <dbReference type="ARBA" id="ARBA00022970"/>
    </source>
</evidence>
<evidence type="ECO:0000256" key="2">
    <source>
        <dbReference type="ARBA" id="ARBA00004155"/>
    </source>
</evidence>
<keyword evidence="7" id="KW-0029">Amino-acid transport</keyword>
<feature type="transmembrane region" description="Helical" evidence="16">
    <location>
        <begin position="330"/>
        <end position="348"/>
    </location>
</feature>
<dbReference type="PANTHER" id="PTHR22950:SF244">
    <property type="entry name" value="NEUTRAL AMINO ACID TRANSPORTER 9"/>
    <property type="match status" value="1"/>
</dbReference>
<keyword evidence="11" id="KW-1015">Disulfide bond</keyword>
<evidence type="ECO:0000256" key="13">
    <source>
        <dbReference type="ARBA" id="ARBA00023228"/>
    </source>
</evidence>
<name>A0A7S4UV63_GUITH</name>
<keyword evidence="10 16" id="KW-0472">Membrane</keyword>
<dbReference type="AlphaFoldDB" id="A0A7S4UV63"/>
<keyword evidence="13" id="KW-0458">Lysosome</keyword>
<feature type="transmembrane region" description="Helical" evidence="16">
    <location>
        <begin position="275"/>
        <end position="299"/>
    </location>
</feature>
<keyword evidence="3" id="KW-0813">Transport</keyword>
<organism evidence="18">
    <name type="scientific">Guillardia theta</name>
    <name type="common">Cryptophyte</name>
    <name type="synonym">Cryptomonas phi</name>
    <dbReference type="NCBI Taxonomy" id="55529"/>
    <lineage>
        <taxon>Eukaryota</taxon>
        <taxon>Cryptophyceae</taxon>
        <taxon>Pyrenomonadales</taxon>
        <taxon>Geminigeraceae</taxon>
        <taxon>Guillardia</taxon>
    </lineage>
</organism>
<keyword evidence="8 16" id="KW-1133">Transmembrane helix</keyword>
<evidence type="ECO:0000256" key="6">
    <source>
        <dbReference type="ARBA" id="ARBA00022753"/>
    </source>
</evidence>
<keyword evidence="4 16" id="KW-0812">Transmembrane</keyword>
<evidence type="ECO:0000256" key="14">
    <source>
        <dbReference type="ARBA" id="ARBA00038442"/>
    </source>
</evidence>
<evidence type="ECO:0000256" key="16">
    <source>
        <dbReference type="SAM" id="Phobius"/>
    </source>
</evidence>
<comment type="subcellular location">
    <subcellularLocation>
        <location evidence="1">Late endosome membrane</location>
        <topology evidence="1">Multi-pass membrane protein</topology>
    </subcellularLocation>
    <subcellularLocation>
        <location evidence="2">Lysosome membrane</location>
        <topology evidence="2">Multi-pass membrane protein</topology>
    </subcellularLocation>
</comment>
<feature type="region of interest" description="Disordered" evidence="15">
    <location>
        <begin position="1"/>
        <end position="21"/>
    </location>
</feature>
<evidence type="ECO:0000256" key="1">
    <source>
        <dbReference type="ARBA" id="ARBA00004107"/>
    </source>
</evidence>
<sequence>MDNHLLHPDNHEIHDEPQSTTKTLSTIAENAGENGGHHATRLKFYHKLQHMSLLPFLPHPHHRVPPHHHLAVTPLHDILNNGEPYVWVSEAMDLGEESLLESNDQTEHEEKKQRMKRIGIARVFTIVNVMLGSSLLVVPWAYSRSGLLPGAALVCGIGGFCRYTSSLILRWSEGHEDFSEMCKSYLGKPAWHVCLSSSLVVLVGALLAYHTIMSDFLYSLSKALIPNSEYQGNLFYAVVRALFLDRRLSPLPIAMFVFPFANFRDVSTLARFTSYGIVAVVFTFCYILVTSWGAFIAAVEGGQGNVTFTLEQDSANPDNTLIVPLAGRNWGDLAGILPVSFFVHNLIIPIMRGDEPMKWKMMQHDAAFSLVVLIYSLVGASPVFSFAAAMQTCGGLRNETSCHDMVGCVWQDSHITGAEFSRRQGLEIFGSVCVEQPMSQNFLRTQLPPWPNPLASKLLHTLVQSAVLIQLLTIFPLVCAIVRGQFFVYVSGVEYPGRVQGLVFVVFIIGLSTLVSSSFPDAPGKILGIVGAISGTLYVCVLPISLHLVALNNTGNLSITSFIIHVILILGGTFLFVQGVI</sequence>
<evidence type="ECO:0000256" key="15">
    <source>
        <dbReference type="SAM" id="MobiDB-lite"/>
    </source>
</evidence>
<feature type="transmembrane region" description="Helical" evidence="16">
    <location>
        <begin position="526"/>
        <end position="550"/>
    </location>
</feature>
<gene>
    <name evidence="18" type="ORF">GTHE00462_LOCUS41076</name>
</gene>
<feature type="transmembrane region" description="Helical" evidence="16">
    <location>
        <begin position="120"/>
        <end position="142"/>
    </location>
</feature>
<keyword evidence="5" id="KW-0479">Metal-binding</keyword>
<dbReference type="GO" id="GO:0015179">
    <property type="term" value="F:L-amino acid transmembrane transporter activity"/>
    <property type="evidence" value="ECO:0007669"/>
    <property type="project" value="TreeGrafter"/>
</dbReference>
<feature type="domain" description="Amino acid transporter transmembrane" evidence="17">
    <location>
        <begin position="123"/>
        <end position="307"/>
    </location>
</feature>
<evidence type="ECO:0000256" key="5">
    <source>
        <dbReference type="ARBA" id="ARBA00022723"/>
    </source>
</evidence>